<dbReference type="InterPro" id="IPR001763">
    <property type="entry name" value="Rhodanese-like_dom"/>
</dbReference>
<dbReference type="Gene3D" id="3.40.250.10">
    <property type="entry name" value="Rhodanese-like domain"/>
    <property type="match status" value="1"/>
</dbReference>
<proteinExistence type="predicted"/>
<dbReference type="SMART" id="SM00450">
    <property type="entry name" value="RHOD"/>
    <property type="match status" value="1"/>
</dbReference>
<dbReference type="CDD" id="cd00158">
    <property type="entry name" value="RHOD"/>
    <property type="match status" value="1"/>
</dbReference>
<reference evidence="2 3" key="1">
    <citation type="journal article" date="2024" name="Int. J. Syst. Evol. Microbiol.">
        <title>Paenibacillus hexagrammi sp. nov., a novel bacterium isolated from the gut content of Hexagrammos agrammus.</title>
        <authorList>
            <person name="Jung H.K."/>
            <person name="Kim D.G."/>
            <person name="Zin H."/>
            <person name="Park J."/>
            <person name="Jung H."/>
            <person name="Kim Y.O."/>
            <person name="Kong H.J."/>
            <person name="Kim J.W."/>
            <person name="Kim Y.S."/>
        </authorList>
    </citation>
    <scope>NUCLEOTIDE SEQUENCE [LARGE SCALE GENOMIC DNA]</scope>
    <source>
        <strain evidence="2 3">YPD9-1</strain>
    </source>
</reference>
<evidence type="ECO:0000313" key="3">
    <source>
        <dbReference type="Proteomes" id="UP001649230"/>
    </source>
</evidence>
<protein>
    <submittedName>
        <fullName evidence="2">Rhodanese-like domain-containing protein</fullName>
    </submittedName>
</protein>
<organism evidence="2 3">
    <name type="scientific">Paenibacillus hexagrammi</name>
    <dbReference type="NCBI Taxonomy" id="2908839"/>
    <lineage>
        <taxon>Bacteria</taxon>
        <taxon>Bacillati</taxon>
        <taxon>Bacillota</taxon>
        <taxon>Bacilli</taxon>
        <taxon>Bacillales</taxon>
        <taxon>Paenibacillaceae</taxon>
        <taxon>Paenibacillus</taxon>
    </lineage>
</organism>
<evidence type="ECO:0000259" key="1">
    <source>
        <dbReference type="PROSITE" id="PS50206"/>
    </source>
</evidence>
<dbReference type="Pfam" id="PF00581">
    <property type="entry name" value="Rhodanese"/>
    <property type="match status" value="1"/>
</dbReference>
<dbReference type="InterPro" id="IPR050229">
    <property type="entry name" value="GlpE_sulfurtransferase"/>
</dbReference>
<keyword evidence="3" id="KW-1185">Reference proteome</keyword>
<dbReference type="PANTHER" id="PTHR43031">
    <property type="entry name" value="FAD-DEPENDENT OXIDOREDUCTASE"/>
    <property type="match status" value="1"/>
</dbReference>
<name>A0ABY3SPA6_9BACL</name>
<dbReference type="PANTHER" id="PTHR43031:SF1">
    <property type="entry name" value="PYRIDINE NUCLEOTIDE-DISULPHIDE OXIDOREDUCTASE"/>
    <property type="match status" value="1"/>
</dbReference>
<evidence type="ECO:0000313" key="2">
    <source>
        <dbReference type="EMBL" id="UJF35672.1"/>
    </source>
</evidence>
<sequence>MVSSIIIFVFALYFIQRMKPVKDLKHIDIESLSMLLKEKSVSFRVLDVRDQVDYHDNHIEGAINISLGRLPYVNKKEFDTEDEIFLISDSKYHSKRAARILKRSGFQNLTHVNEGMQGYMQVMNGQRYRTSNRLRICNGKCC</sequence>
<dbReference type="SUPFAM" id="SSF52821">
    <property type="entry name" value="Rhodanese/Cell cycle control phosphatase"/>
    <property type="match status" value="1"/>
</dbReference>
<dbReference type="InterPro" id="IPR036873">
    <property type="entry name" value="Rhodanese-like_dom_sf"/>
</dbReference>
<dbReference type="Proteomes" id="UP001649230">
    <property type="component" value="Chromosome"/>
</dbReference>
<dbReference type="RefSeq" id="WP_235122233.1">
    <property type="nucleotide sequence ID" value="NZ_CP090978.1"/>
</dbReference>
<feature type="domain" description="Rhodanese" evidence="1">
    <location>
        <begin position="39"/>
        <end position="124"/>
    </location>
</feature>
<dbReference type="EMBL" id="CP090978">
    <property type="protein sequence ID" value="UJF35672.1"/>
    <property type="molecule type" value="Genomic_DNA"/>
</dbReference>
<gene>
    <name evidence="2" type="ORF">L0M14_11615</name>
</gene>
<dbReference type="PROSITE" id="PS50206">
    <property type="entry name" value="RHODANESE_3"/>
    <property type="match status" value="1"/>
</dbReference>
<accession>A0ABY3SPA6</accession>